<evidence type="ECO:0000259" key="2">
    <source>
        <dbReference type="Pfam" id="PF04235"/>
    </source>
</evidence>
<dbReference type="EMBL" id="JAUKTR010000002">
    <property type="protein sequence ID" value="MDO1559178.1"/>
    <property type="molecule type" value="Genomic_DNA"/>
</dbReference>
<keyword evidence="1" id="KW-0812">Transmembrane</keyword>
<proteinExistence type="predicted"/>
<feature type="transmembrane region" description="Helical" evidence="1">
    <location>
        <begin position="258"/>
        <end position="275"/>
    </location>
</feature>
<dbReference type="PANTHER" id="PTHR30590:SF2">
    <property type="entry name" value="INNER MEMBRANE PROTEIN"/>
    <property type="match status" value="1"/>
</dbReference>
<organism evidence="3 4">
    <name type="scientific">Peiella sedimenti</name>
    <dbReference type="NCBI Taxonomy" id="3061083"/>
    <lineage>
        <taxon>Bacteria</taxon>
        <taxon>Pseudomonadati</taxon>
        <taxon>Pseudomonadota</taxon>
        <taxon>Alphaproteobacteria</taxon>
        <taxon>Caulobacterales</taxon>
        <taxon>Caulobacteraceae</taxon>
        <taxon>Peiella</taxon>
    </lineage>
</organism>
<keyword evidence="4" id="KW-1185">Reference proteome</keyword>
<gene>
    <name evidence="3" type="ORF">Q0812_07025</name>
</gene>
<comment type="caution">
    <text evidence="3">The sequence shown here is derived from an EMBL/GenBank/DDBJ whole genome shotgun (WGS) entry which is preliminary data.</text>
</comment>
<feature type="transmembrane region" description="Helical" evidence="1">
    <location>
        <begin position="222"/>
        <end position="246"/>
    </location>
</feature>
<reference evidence="3" key="1">
    <citation type="submission" date="2023-07" db="EMBL/GenBank/DDBJ databases">
        <title>Brevundimonas soil sp. nov., isolated from the soil of chemical plant.</title>
        <authorList>
            <person name="Wu N."/>
        </authorList>
    </citation>
    <scope>NUCLEOTIDE SEQUENCE</scope>
    <source>
        <strain evidence="3">XZ-24</strain>
    </source>
</reference>
<evidence type="ECO:0000256" key="1">
    <source>
        <dbReference type="SAM" id="Phobius"/>
    </source>
</evidence>
<feature type="transmembrane region" description="Helical" evidence="1">
    <location>
        <begin position="295"/>
        <end position="316"/>
    </location>
</feature>
<accession>A0ABT8SNI8</accession>
<keyword evidence="1" id="KW-1133">Transmembrane helix</keyword>
<dbReference type="RefSeq" id="WP_302109601.1">
    <property type="nucleotide sequence ID" value="NZ_JAUKTR010000002.1"/>
</dbReference>
<keyword evidence="1" id="KW-0472">Membrane</keyword>
<protein>
    <submittedName>
        <fullName evidence="3">DUF418 domain-containing protein</fullName>
    </submittedName>
</protein>
<feature type="transmembrane region" description="Helical" evidence="1">
    <location>
        <begin position="366"/>
        <end position="385"/>
    </location>
</feature>
<feature type="transmembrane region" description="Helical" evidence="1">
    <location>
        <begin position="154"/>
        <end position="179"/>
    </location>
</feature>
<dbReference type="InterPro" id="IPR007349">
    <property type="entry name" value="DUF418"/>
</dbReference>
<evidence type="ECO:0000313" key="4">
    <source>
        <dbReference type="Proteomes" id="UP001169063"/>
    </source>
</evidence>
<evidence type="ECO:0000313" key="3">
    <source>
        <dbReference type="EMBL" id="MDO1559178.1"/>
    </source>
</evidence>
<name>A0ABT8SNI8_9CAUL</name>
<feature type="transmembrane region" description="Helical" evidence="1">
    <location>
        <begin position="81"/>
        <end position="98"/>
    </location>
</feature>
<dbReference type="PANTHER" id="PTHR30590">
    <property type="entry name" value="INNER MEMBRANE PROTEIN"/>
    <property type="match status" value="1"/>
</dbReference>
<dbReference type="Proteomes" id="UP001169063">
    <property type="component" value="Unassembled WGS sequence"/>
</dbReference>
<sequence length="410" mass="44623">MTARAMAETAPDQPRPVEPKARIAALDVVRGLAILGILAVNAPTFALPFTAMMNPVASPQPFDAASQQAWWIGETFFRFKFISLFSMLFGVSIFLVGGDKTDEARNGVLQRRLLWLGVFGLLHATLFWFGDILLTYAIAGFLVMWARTWRPLPLIAAGLALYLVFFVLPMLATLALGLMPPEALAQIKSQMGWTVDPAATSATVDAYRTLEGSFFGNLRVLAMYWGSAWVMVPALGGLMMVGLGLFKTGFLAGRSHPIVYLLVIALAGVGLWLTAGESTRALEGGISFAEASGRPISAAFAPLIGLGYASVLFLLLKMGVGALLKPLSAAGRMAFTNYLTQTVIMTTLFYGGRGLGWFGSMSLAELWVVIGAVWLVQLVWSPLWLSRFYMGPLEWVWRRLSYKGPVPLLR</sequence>
<dbReference type="InterPro" id="IPR052529">
    <property type="entry name" value="Bact_Transport_Assoc"/>
</dbReference>
<feature type="domain" description="DUF418" evidence="2">
    <location>
        <begin position="246"/>
        <end position="403"/>
    </location>
</feature>
<dbReference type="Pfam" id="PF04235">
    <property type="entry name" value="DUF418"/>
    <property type="match status" value="1"/>
</dbReference>
<feature type="transmembrane region" description="Helical" evidence="1">
    <location>
        <begin position="337"/>
        <end position="360"/>
    </location>
</feature>